<comment type="caution">
    <text evidence="1">The sequence shown here is derived from an EMBL/GenBank/DDBJ whole genome shotgun (WGS) entry which is preliminary data.</text>
</comment>
<evidence type="ECO:0000313" key="2">
    <source>
        <dbReference type="Proteomes" id="UP001497680"/>
    </source>
</evidence>
<reference evidence="1 2" key="1">
    <citation type="journal article" date="2022" name="New Phytol.">
        <title>Ecological generalism drives hyperdiversity of secondary metabolite gene clusters in xylarialean endophytes.</title>
        <authorList>
            <person name="Franco M.E.E."/>
            <person name="Wisecaver J.H."/>
            <person name="Arnold A.E."/>
            <person name="Ju Y.M."/>
            <person name="Slot J.C."/>
            <person name="Ahrendt S."/>
            <person name="Moore L.P."/>
            <person name="Eastman K.E."/>
            <person name="Scott K."/>
            <person name="Konkel Z."/>
            <person name="Mondo S.J."/>
            <person name="Kuo A."/>
            <person name="Hayes R.D."/>
            <person name="Haridas S."/>
            <person name="Andreopoulos B."/>
            <person name="Riley R."/>
            <person name="LaButti K."/>
            <person name="Pangilinan J."/>
            <person name="Lipzen A."/>
            <person name="Amirebrahimi M."/>
            <person name="Yan J."/>
            <person name="Adam C."/>
            <person name="Keymanesh K."/>
            <person name="Ng V."/>
            <person name="Louie K."/>
            <person name="Northen T."/>
            <person name="Drula E."/>
            <person name="Henrissat B."/>
            <person name="Hsieh H.M."/>
            <person name="Youens-Clark K."/>
            <person name="Lutzoni F."/>
            <person name="Miadlikowska J."/>
            <person name="Eastwood D.C."/>
            <person name="Hamelin R.C."/>
            <person name="Grigoriev I.V."/>
            <person name="U'Ren J.M."/>
        </authorList>
    </citation>
    <scope>NUCLEOTIDE SEQUENCE [LARGE SCALE GENOMIC DNA]</scope>
    <source>
        <strain evidence="1 2">ER1909</strain>
    </source>
</reference>
<proteinExistence type="predicted"/>
<dbReference type="Proteomes" id="UP001497680">
    <property type="component" value="Unassembled WGS sequence"/>
</dbReference>
<accession>A0ACC0DJH4</accession>
<protein>
    <submittedName>
        <fullName evidence="1">Uncharacterized protein</fullName>
    </submittedName>
</protein>
<sequence length="155" mass="16185">MKSSASKYDVSVASQPVGDAHQKPDPPPPYASHDFARQSSHPDTLRQPYVSPRPPSRDLSRASDDGYAPLEGMSTEALKGDTEGACCSRNGACCFSDHGACCFSDHGACCVSDNGACCFSDNGACCFSDHGGCCFSDHGGCCFSDKGGCCFSNLK</sequence>
<name>A0ACC0DJH4_9PEZI</name>
<dbReference type="EMBL" id="MU394282">
    <property type="protein sequence ID" value="KAI6092986.1"/>
    <property type="molecule type" value="Genomic_DNA"/>
</dbReference>
<evidence type="ECO:0000313" key="1">
    <source>
        <dbReference type="EMBL" id="KAI6092986.1"/>
    </source>
</evidence>
<keyword evidence="2" id="KW-1185">Reference proteome</keyword>
<gene>
    <name evidence="1" type="ORF">F4821DRAFT_114165</name>
</gene>
<organism evidence="1 2">
    <name type="scientific">Hypoxylon rubiginosum</name>
    <dbReference type="NCBI Taxonomy" id="110542"/>
    <lineage>
        <taxon>Eukaryota</taxon>
        <taxon>Fungi</taxon>
        <taxon>Dikarya</taxon>
        <taxon>Ascomycota</taxon>
        <taxon>Pezizomycotina</taxon>
        <taxon>Sordariomycetes</taxon>
        <taxon>Xylariomycetidae</taxon>
        <taxon>Xylariales</taxon>
        <taxon>Hypoxylaceae</taxon>
        <taxon>Hypoxylon</taxon>
    </lineage>
</organism>